<dbReference type="PANTHER" id="PTHR30238">
    <property type="entry name" value="MEMBRANE BOUND PREDICTED REDOX MODULATOR"/>
    <property type="match status" value="1"/>
</dbReference>
<evidence type="ECO:0000256" key="1">
    <source>
        <dbReference type="ARBA" id="ARBA00004141"/>
    </source>
</evidence>
<evidence type="ECO:0000313" key="7">
    <source>
        <dbReference type="EMBL" id="GAA3508918.1"/>
    </source>
</evidence>
<protein>
    <submittedName>
        <fullName evidence="7">TerC family protein</fullName>
    </submittedName>
</protein>
<feature type="transmembrane region" description="Helical" evidence="6">
    <location>
        <begin position="259"/>
        <end position="277"/>
    </location>
</feature>
<keyword evidence="5 6" id="KW-0472">Membrane</keyword>
<gene>
    <name evidence="7" type="ORF">GCM10022393_20990</name>
</gene>
<feature type="transmembrane region" description="Helical" evidence="6">
    <location>
        <begin position="185"/>
        <end position="207"/>
    </location>
</feature>
<reference evidence="8" key="1">
    <citation type="journal article" date="2019" name="Int. J. Syst. Evol. Microbiol.">
        <title>The Global Catalogue of Microorganisms (GCM) 10K type strain sequencing project: providing services to taxonomists for standard genome sequencing and annotation.</title>
        <authorList>
            <consortium name="The Broad Institute Genomics Platform"/>
            <consortium name="The Broad Institute Genome Sequencing Center for Infectious Disease"/>
            <person name="Wu L."/>
            <person name="Ma J."/>
        </authorList>
    </citation>
    <scope>NUCLEOTIDE SEQUENCE [LARGE SCALE GENOMIC DNA]</scope>
    <source>
        <strain evidence="8">JCM 17106</strain>
    </source>
</reference>
<evidence type="ECO:0000256" key="4">
    <source>
        <dbReference type="ARBA" id="ARBA00022989"/>
    </source>
</evidence>
<feature type="transmembrane region" description="Helical" evidence="6">
    <location>
        <begin position="32"/>
        <end position="55"/>
    </location>
</feature>
<name>A0ABP6UKP0_9FLAO</name>
<organism evidence="7 8">
    <name type="scientific">Aquimarina addita</name>
    <dbReference type="NCBI Taxonomy" id="870485"/>
    <lineage>
        <taxon>Bacteria</taxon>
        <taxon>Pseudomonadati</taxon>
        <taxon>Bacteroidota</taxon>
        <taxon>Flavobacteriia</taxon>
        <taxon>Flavobacteriales</taxon>
        <taxon>Flavobacteriaceae</taxon>
        <taxon>Aquimarina</taxon>
    </lineage>
</organism>
<feature type="transmembrane region" description="Helical" evidence="6">
    <location>
        <begin position="157"/>
        <end position="179"/>
    </location>
</feature>
<evidence type="ECO:0000256" key="5">
    <source>
        <dbReference type="ARBA" id="ARBA00023136"/>
    </source>
</evidence>
<dbReference type="PANTHER" id="PTHR30238:SF4">
    <property type="entry name" value="SLL1022 PROTEIN"/>
    <property type="match status" value="1"/>
</dbReference>
<comment type="caution">
    <text evidence="7">The sequence shown here is derived from an EMBL/GenBank/DDBJ whole genome shotgun (WGS) entry which is preliminary data.</text>
</comment>
<keyword evidence="8" id="KW-1185">Reference proteome</keyword>
<feature type="transmembrane region" description="Helical" evidence="6">
    <location>
        <begin position="111"/>
        <end position="130"/>
    </location>
</feature>
<feature type="transmembrane region" description="Helical" evidence="6">
    <location>
        <begin position="219"/>
        <end position="239"/>
    </location>
</feature>
<dbReference type="InterPro" id="IPR005496">
    <property type="entry name" value="Integral_membrane_TerC"/>
</dbReference>
<keyword evidence="3 6" id="KW-0812">Transmembrane</keyword>
<proteinExistence type="inferred from homology"/>
<evidence type="ECO:0000313" key="8">
    <source>
        <dbReference type="Proteomes" id="UP001500459"/>
    </source>
</evidence>
<dbReference type="EMBL" id="BAABCW010000007">
    <property type="protein sequence ID" value="GAA3508918.1"/>
    <property type="molecule type" value="Genomic_DNA"/>
</dbReference>
<sequence length="298" mass="33858">MAGSALIKKRINQQILIKYLNYMEQLFTLDSLFTLLMLVLLQAVLGFDNLLYISLESKKAPADKQSFVRKIGVGLAIILRIVLLFILMSLIQYFQDPFVSLHDNSIIEFEFNVHSIIVLVGGIFIIYTAVKEIWHMMLIHEHEADHQAEKKGSTNKIIIWIVIMNLVFSFDSILSAMALTSDMDYIPQLVLMSIAIIIGGIIMIVLADKVSNFLQKNRMYEVLGLFILFIVGIMLLSEGGHLAHLHLFGNVITPMSKTTFYFVIIVLVLIDIVQGRYQKNLLNKKKAQEVLTKNKGNK</sequence>
<evidence type="ECO:0000256" key="3">
    <source>
        <dbReference type="ARBA" id="ARBA00022692"/>
    </source>
</evidence>
<comment type="similarity">
    <text evidence="2">Belongs to the TerC family.</text>
</comment>
<keyword evidence="4 6" id="KW-1133">Transmembrane helix</keyword>
<accession>A0ABP6UKP0</accession>
<feature type="transmembrane region" description="Helical" evidence="6">
    <location>
        <begin position="67"/>
        <end position="91"/>
    </location>
</feature>
<evidence type="ECO:0000256" key="6">
    <source>
        <dbReference type="SAM" id="Phobius"/>
    </source>
</evidence>
<comment type="subcellular location">
    <subcellularLocation>
        <location evidence="1">Membrane</location>
        <topology evidence="1">Multi-pass membrane protein</topology>
    </subcellularLocation>
</comment>
<evidence type="ECO:0000256" key="2">
    <source>
        <dbReference type="ARBA" id="ARBA00007511"/>
    </source>
</evidence>
<dbReference type="Proteomes" id="UP001500459">
    <property type="component" value="Unassembled WGS sequence"/>
</dbReference>
<dbReference type="Pfam" id="PF03741">
    <property type="entry name" value="TerC"/>
    <property type="match status" value="1"/>
</dbReference>